<comment type="caution">
    <text evidence="1">The sequence shown here is derived from an EMBL/GenBank/DDBJ whole genome shotgun (WGS) entry which is preliminary data.</text>
</comment>
<accession>A0A8K0W8I0</accession>
<dbReference type="PANTHER" id="PTHR36847:SF1">
    <property type="entry name" value="AMIDOLIGASE ENZYME"/>
    <property type="match status" value="1"/>
</dbReference>
<dbReference type="OrthoDB" id="412402at2759"/>
<gene>
    <name evidence="1" type="ORF">BKA59DRAFT_547131</name>
</gene>
<dbReference type="InterPro" id="IPR022025">
    <property type="entry name" value="Amidoligase_2"/>
</dbReference>
<keyword evidence="2" id="KW-1185">Reference proteome</keyword>
<name>A0A8K0W8I0_9HYPO</name>
<dbReference type="PANTHER" id="PTHR36847">
    <property type="entry name" value="AMIDOLIGASE ENZYME"/>
    <property type="match status" value="1"/>
</dbReference>
<dbReference type="Proteomes" id="UP000813427">
    <property type="component" value="Unassembled WGS sequence"/>
</dbReference>
<reference evidence="1" key="1">
    <citation type="journal article" date="2021" name="Nat. Commun.">
        <title>Genetic determinants of endophytism in the Arabidopsis root mycobiome.</title>
        <authorList>
            <person name="Mesny F."/>
            <person name="Miyauchi S."/>
            <person name="Thiergart T."/>
            <person name="Pickel B."/>
            <person name="Atanasova L."/>
            <person name="Karlsson M."/>
            <person name="Huettel B."/>
            <person name="Barry K.W."/>
            <person name="Haridas S."/>
            <person name="Chen C."/>
            <person name="Bauer D."/>
            <person name="Andreopoulos W."/>
            <person name="Pangilinan J."/>
            <person name="LaButti K."/>
            <person name="Riley R."/>
            <person name="Lipzen A."/>
            <person name="Clum A."/>
            <person name="Drula E."/>
            <person name="Henrissat B."/>
            <person name="Kohler A."/>
            <person name="Grigoriev I.V."/>
            <person name="Martin F.M."/>
            <person name="Hacquard S."/>
        </authorList>
    </citation>
    <scope>NUCLEOTIDE SEQUENCE</scope>
    <source>
        <strain evidence="1">MPI-SDFR-AT-0068</strain>
    </source>
</reference>
<evidence type="ECO:0000313" key="2">
    <source>
        <dbReference type="Proteomes" id="UP000813427"/>
    </source>
</evidence>
<dbReference type="Pfam" id="PF12224">
    <property type="entry name" value="Amidoligase_2"/>
    <property type="match status" value="1"/>
</dbReference>
<organism evidence="1 2">
    <name type="scientific">Fusarium tricinctum</name>
    <dbReference type="NCBI Taxonomy" id="61284"/>
    <lineage>
        <taxon>Eukaryota</taxon>
        <taxon>Fungi</taxon>
        <taxon>Dikarya</taxon>
        <taxon>Ascomycota</taxon>
        <taxon>Pezizomycotina</taxon>
        <taxon>Sordariomycetes</taxon>
        <taxon>Hypocreomycetidae</taxon>
        <taxon>Hypocreales</taxon>
        <taxon>Nectriaceae</taxon>
        <taxon>Fusarium</taxon>
        <taxon>Fusarium tricinctum species complex</taxon>
    </lineage>
</organism>
<dbReference type="EMBL" id="JAGPXF010000006">
    <property type="protein sequence ID" value="KAH7238175.1"/>
    <property type="molecule type" value="Genomic_DNA"/>
</dbReference>
<proteinExistence type="predicted"/>
<evidence type="ECO:0000313" key="1">
    <source>
        <dbReference type="EMBL" id="KAH7238175.1"/>
    </source>
</evidence>
<dbReference type="AlphaFoldDB" id="A0A8K0W8I0"/>
<sequence>MPLSWEGITFGVELELSTPCPSTKRLFSTIAPASAARLNMAELLAKSISFPVACACTHSMERRCPVCETIPEENMLVDGGRDAGILTFPAVVPRGYMLNHCFLFKPEYLDRQTVLSLQRQWPGVEICTPVFGAGELASGLVTMKTLLSSIRNMGLDITADQSCGMHVHVGVESGMTLLLAQKISTLVVLLENTLLLRLVAPSRWVSKYCMPVCEDSQGARHGVSNCDLRNDSLFGQHVPPMTAMQPAEWNDNGSERYYRLLRAIWQAKTLDSLSSTIRKKDGTRCAFTLCLRCDKPWQDPVAGHDMYHGTPSTVEFRYSQMTFDHELLRNWTEVVARIVVLAQADAETFKKTAASIIQLNYAAEVEGKAAWKSLMRDVLGLEHRVAEWEVQLGRFERGEEISLLDENLLLKAE</sequence>
<protein>
    <submittedName>
        <fullName evidence="1">Uncharacterized protein</fullName>
    </submittedName>
</protein>